<evidence type="ECO:0008006" key="4">
    <source>
        <dbReference type="Google" id="ProtNLM"/>
    </source>
</evidence>
<dbReference type="CDD" id="cd14688">
    <property type="entry name" value="bZIP_YAP"/>
    <property type="match status" value="1"/>
</dbReference>
<gene>
    <name evidence="2" type="ORF">N7517_011091</name>
</gene>
<sequence>MQRDFSHPNFSSTLEKFSLELERRDTWSGISDPKLRRKLQNRLNQRAYRKRRLAQSDQVTEGRLVSPPNTRCQTQRPARWLSAKEAEFLSEQFSKSSFQSYTRGSSTAGHLIILTKLNVYRAFIQNLSTLGIIPHLDWRSENTISPFNICAREKIDDTTLPVSLRPTQIQYEIPHHPWLDFFPFRRMRDNLISARDKLDEGQLCVDIMGFWDISTKSCGLLVWGEPSDPKSWEITEEFLKKWPWVMCGVPELIESTNYWRRKRGEEVIFRYI</sequence>
<dbReference type="Pfam" id="PF11905">
    <property type="entry name" value="DUF3425"/>
    <property type="match status" value="1"/>
</dbReference>
<feature type="region of interest" description="Disordered" evidence="1">
    <location>
        <begin position="50"/>
        <end position="71"/>
    </location>
</feature>
<evidence type="ECO:0000313" key="2">
    <source>
        <dbReference type="EMBL" id="KAJ5356482.1"/>
    </source>
</evidence>
<dbReference type="InterPro" id="IPR021833">
    <property type="entry name" value="DUF3425"/>
</dbReference>
<dbReference type="PANTHER" id="PTHR38116:SF8">
    <property type="entry name" value="BZIP DOMAIN-CONTAINING PROTEIN"/>
    <property type="match status" value="1"/>
</dbReference>
<reference evidence="2" key="1">
    <citation type="submission" date="2022-12" db="EMBL/GenBank/DDBJ databases">
        <authorList>
            <person name="Petersen C."/>
        </authorList>
    </citation>
    <scope>NUCLEOTIDE SEQUENCE</scope>
    <source>
        <strain evidence="2">IBT 3081</strain>
    </source>
</reference>
<name>A0A9W9RA81_9EURO</name>
<dbReference type="GeneID" id="81467997"/>
<reference evidence="2" key="2">
    <citation type="journal article" date="2023" name="IMA Fungus">
        <title>Comparative genomic study of the Penicillium genus elucidates a diverse pangenome and 15 lateral gene transfer events.</title>
        <authorList>
            <person name="Petersen C."/>
            <person name="Sorensen T."/>
            <person name="Nielsen M.R."/>
            <person name="Sondergaard T.E."/>
            <person name="Sorensen J.L."/>
            <person name="Fitzpatrick D.A."/>
            <person name="Frisvad J.C."/>
            <person name="Nielsen K.L."/>
        </authorList>
    </citation>
    <scope>NUCLEOTIDE SEQUENCE</scope>
    <source>
        <strain evidence="2">IBT 3081</strain>
    </source>
</reference>
<accession>A0A9W9RA81</accession>
<dbReference type="RefSeq" id="XP_056574629.1">
    <property type="nucleotide sequence ID" value="XM_056728814.1"/>
</dbReference>
<proteinExistence type="predicted"/>
<comment type="caution">
    <text evidence="2">The sequence shown here is derived from an EMBL/GenBank/DDBJ whole genome shotgun (WGS) entry which is preliminary data.</text>
</comment>
<evidence type="ECO:0000256" key="1">
    <source>
        <dbReference type="SAM" id="MobiDB-lite"/>
    </source>
</evidence>
<keyword evidence="3" id="KW-1185">Reference proteome</keyword>
<evidence type="ECO:0000313" key="3">
    <source>
        <dbReference type="Proteomes" id="UP001147752"/>
    </source>
</evidence>
<dbReference type="Proteomes" id="UP001147752">
    <property type="component" value="Unassembled WGS sequence"/>
</dbReference>
<dbReference type="PANTHER" id="PTHR38116">
    <property type="entry name" value="CHROMOSOME 7, WHOLE GENOME SHOTGUN SEQUENCE"/>
    <property type="match status" value="1"/>
</dbReference>
<organism evidence="2 3">
    <name type="scientific">Penicillium concentricum</name>
    <dbReference type="NCBI Taxonomy" id="293559"/>
    <lineage>
        <taxon>Eukaryota</taxon>
        <taxon>Fungi</taxon>
        <taxon>Dikarya</taxon>
        <taxon>Ascomycota</taxon>
        <taxon>Pezizomycotina</taxon>
        <taxon>Eurotiomycetes</taxon>
        <taxon>Eurotiomycetidae</taxon>
        <taxon>Eurotiales</taxon>
        <taxon>Aspergillaceae</taxon>
        <taxon>Penicillium</taxon>
    </lineage>
</organism>
<dbReference type="OrthoDB" id="2245989at2759"/>
<protein>
    <recommendedName>
        <fullName evidence="4">BZIP domain-containing protein</fullName>
    </recommendedName>
</protein>
<dbReference type="AlphaFoldDB" id="A0A9W9RA81"/>
<dbReference type="EMBL" id="JAPZBT010000006">
    <property type="protein sequence ID" value="KAJ5356482.1"/>
    <property type="molecule type" value="Genomic_DNA"/>
</dbReference>